<dbReference type="GO" id="GO:0004047">
    <property type="term" value="F:aminomethyltransferase activity"/>
    <property type="evidence" value="ECO:0007669"/>
    <property type="project" value="UniProtKB-UniRule"/>
</dbReference>
<dbReference type="EMBL" id="WJQS01000002">
    <property type="protein sequence ID" value="MRI84884.1"/>
    <property type="molecule type" value="Genomic_DNA"/>
</dbReference>
<evidence type="ECO:0000256" key="5">
    <source>
        <dbReference type="ARBA" id="ARBA00031395"/>
    </source>
</evidence>
<evidence type="ECO:0000256" key="2">
    <source>
        <dbReference type="ARBA" id="ARBA00012616"/>
    </source>
</evidence>
<dbReference type="GO" id="GO:0008168">
    <property type="term" value="F:methyltransferase activity"/>
    <property type="evidence" value="ECO:0007669"/>
    <property type="project" value="UniProtKB-KW"/>
</dbReference>
<evidence type="ECO:0000313" key="12">
    <source>
        <dbReference type="Proteomes" id="UP000430975"/>
    </source>
</evidence>
<dbReference type="Proteomes" id="UP000430975">
    <property type="component" value="Unassembled WGS sequence"/>
</dbReference>
<name>A0A6I2GE22_9LACT</name>
<dbReference type="GO" id="GO:0005960">
    <property type="term" value="C:glycine cleavage complex"/>
    <property type="evidence" value="ECO:0007669"/>
    <property type="project" value="InterPro"/>
</dbReference>
<dbReference type="NCBIfam" id="NF001567">
    <property type="entry name" value="PRK00389.1"/>
    <property type="match status" value="1"/>
</dbReference>
<dbReference type="GO" id="GO:0005829">
    <property type="term" value="C:cytosol"/>
    <property type="evidence" value="ECO:0007669"/>
    <property type="project" value="TreeGrafter"/>
</dbReference>
<dbReference type="AlphaFoldDB" id="A0A6I2GE22"/>
<dbReference type="EC" id="2.1.2.10" evidence="2 7"/>
<accession>A0A6I2GE22</accession>
<dbReference type="InterPro" id="IPR013977">
    <property type="entry name" value="GcvT_C"/>
</dbReference>
<evidence type="ECO:0000256" key="6">
    <source>
        <dbReference type="ARBA" id="ARBA00047665"/>
    </source>
</evidence>
<gene>
    <name evidence="7 11" type="primary">gcvT</name>
    <name evidence="11" type="ORF">GIY09_03080</name>
</gene>
<keyword evidence="11" id="KW-0489">Methyltransferase</keyword>
<evidence type="ECO:0000259" key="10">
    <source>
        <dbReference type="Pfam" id="PF08669"/>
    </source>
</evidence>
<dbReference type="Gene3D" id="4.10.1250.10">
    <property type="entry name" value="Aminomethyltransferase fragment"/>
    <property type="match status" value="1"/>
</dbReference>
<dbReference type="InterPro" id="IPR022903">
    <property type="entry name" value="GcvT_bac"/>
</dbReference>
<dbReference type="Gene3D" id="3.30.70.1400">
    <property type="entry name" value="Aminomethyltransferase beta-barrel domains"/>
    <property type="match status" value="1"/>
</dbReference>
<dbReference type="GO" id="GO:0008483">
    <property type="term" value="F:transaminase activity"/>
    <property type="evidence" value="ECO:0007669"/>
    <property type="project" value="UniProtKB-KW"/>
</dbReference>
<evidence type="ECO:0000256" key="3">
    <source>
        <dbReference type="ARBA" id="ARBA00022576"/>
    </source>
</evidence>
<keyword evidence="3 7" id="KW-0032">Aminotransferase</keyword>
<dbReference type="Pfam" id="PF08669">
    <property type="entry name" value="GCV_T_C"/>
    <property type="match status" value="1"/>
</dbReference>
<reference evidence="11 12" key="1">
    <citation type="submission" date="2019-11" db="EMBL/GenBank/DDBJ databases">
        <title>Characterisation of Fundicoccus ignavus gen. nov. sp. nov., a novel genus of the family Aerococcaceae isolated from bulk tank milk.</title>
        <authorList>
            <person name="Siebert A."/>
            <person name="Huptas C."/>
            <person name="Wenning M."/>
            <person name="Scherer S."/>
            <person name="Doll E.V."/>
        </authorList>
    </citation>
    <scope>NUCLEOTIDE SEQUENCE [LARGE SCALE GENOMIC DNA]</scope>
    <source>
        <strain evidence="11 12">WS4759</strain>
    </source>
</reference>
<dbReference type="PIRSF" id="PIRSF006487">
    <property type="entry name" value="GcvT"/>
    <property type="match status" value="1"/>
</dbReference>
<dbReference type="InterPro" id="IPR006222">
    <property type="entry name" value="GCVT_N"/>
</dbReference>
<dbReference type="Pfam" id="PF01571">
    <property type="entry name" value="GCV_T"/>
    <property type="match status" value="1"/>
</dbReference>
<evidence type="ECO:0000313" key="11">
    <source>
        <dbReference type="EMBL" id="MRI84884.1"/>
    </source>
</evidence>
<comment type="caution">
    <text evidence="11">The sequence shown here is derived from an EMBL/GenBank/DDBJ whole genome shotgun (WGS) entry which is preliminary data.</text>
</comment>
<dbReference type="GO" id="GO:0032259">
    <property type="term" value="P:methylation"/>
    <property type="evidence" value="ECO:0007669"/>
    <property type="project" value="UniProtKB-KW"/>
</dbReference>
<dbReference type="GO" id="GO:0019464">
    <property type="term" value="P:glycine decarboxylation via glycine cleavage system"/>
    <property type="evidence" value="ECO:0007669"/>
    <property type="project" value="UniProtKB-UniRule"/>
</dbReference>
<proteinExistence type="inferred from homology"/>
<comment type="function">
    <text evidence="7">The glycine cleavage system catalyzes the degradation of glycine.</text>
</comment>
<dbReference type="Gene3D" id="2.40.30.110">
    <property type="entry name" value="Aminomethyltransferase beta-barrel domains"/>
    <property type="match status" value="1"/>
</dbReference>
<comment type="catalytic activity">
    <reaction evidence="6 7">
        <text>N(6)-[(R)-S(8)-aminomethyldihydrolipoyl]-L-lysyl-[protein] + (6S)-5,6,7,8-tetrahydrofolate = N(6)-[(R)-dihydrolipoyl]-L-lysyl-[protein] + (6R)-5,10-methylene-5,6,7,8-tetrahydrofolate + NH4(+)</text>
        <dbReference type="Rhea" id="RHEA:16945"/>
        <dbReference type="Rhea" id="RHEA-COMP:10475"/>
        <dbReference type="Rhea" id="RHEA-COMP:10492"/>
        <dbReference type="ChEBI" id="CHEBI:15636"/>
        <dbReference type="ChEBI" id="CHEBI:28938"/>
        <dbReference type="ChEBI" id="CHEBI:57453"/>
        <dbReference type="ChEBI" id="CHEBI:83100"/>
        <dbReference type="ChEBI" id="CHEBI:83143"/>
        <dbReference type="EC" id="2.1.2.10"/>
    </reaction>
</comment>
<comment type="subunit">
    <text evidence="7">The glycine cleavage system is composed of four proteins: P, T, L and H.</text>
</comment>
<dbReference type="InterPro" id="IPR027266">
    <property type="entry name" value="TrmE/GcvT-like"/>
</dbReference>
<feature type="domain" description="GCVT N-terminal" evidence="9">
    <location>
        <begin position="13"/>
        <end position="270"/>
    </location>
</feature>
<dbReference type="PANTHER" id="PTHR43757">
    <property type="entry name" value="AMINOMETHYLTRANSFERASE"/>
    <property type="match status" value="1"/>
</dbReference>
<dbReference type="NCBIfam" id="TIGR00528">
    <property type="entry name" value="gcvT"/>
    <property type="match status" value="1"/>
</dbReference>
<keyword evidence="4 7" id="KW-0808">Transferase</keyword>
<feature type="binding site" evidence="8">
    <location>
        <position position="203"/>
    </location>
    <ligand>
        <name>substrate</name>
    </ligand>
</feature>
<dbReference type="HAMAP" id="MF_00259">
    <property type="entry name" value="GcvT"/>
    <property type="match status" value="1"/>
</dbReference>
<evidence type="ECO:0000256" key="7">
    <source>
        <dbReference type="HAMAP-Rule" id="MF_00259"/>
    </source>
</evidence>
<evidence type="ECO:0000256" key="8">
    <source>
        <dbReference type="PIRSR" id="PIRSR006487-1"/>
    </source>
</evidence>
<organism evidence="11 12">
    <name type="scientific">Fundicoccus ignavus</name>
    <dbReference type="NCBI Taxonomy" id="2664442"/>
    <lineage>
        <taxon>Bacteria</taxon>
        <taxon>Bacillati</taxon>
        <taxon>Bacillota</taxon>
        <taxon>Bacilli</taxon>
        <taxon>Lactobacillales</taxon>
        <taxon>Aerococcaceae</taxon>
        <taxon>Fundicoccus</taxon>
    </lineage>
</organism>
<dbReference type="SUPFAM" id="SSF103025">
    <property type="entry name" value="Folate-binding domain"/>
    <property type="match status" value="1"/>
</dbReference>
<dbReference type="InterPro" id="IPR028896">
    <property type="entry name" value="GcvT/YgfZ/DmdA"/>
</dbReference>
<comment type="similarity">
    <text evidence="1 7">Belongs to the GcvT family.</text>
</comment>
<sequence length="371" mass="41544">MSQVDGLKPTPLFDYYQEQGVIINDFHGWALPIQFTKIQEEHEAVRENVGVFETSHMGEILVTGSDAESFINSVITNDIRLIEIGQAQYTTIVNEDGGILDDLIIYKLSSDRFMFTPNASNSDKINSWLNNHKKDYQVEIQDISNKVGLIAIQGPNSAAVLEKITNVPLQDIKGYHFVDNVQVGTVGNILLSRTGYTGEDGFELYCDWADTTTLWLELLAAGSSFKIQQCGLGARDTLRLEAGMSLYGQELNEEINPIEAGLSFAVKLNKDVPFIGQKALQVIKTSDNQRISRGFELLERGIARQDYLVFNQEGDEIGFVTSGTQSPTFKKSIGLMLIDKKYAAFDTEVFVQVRKKKIPALITKKDWLKRK</sequence>
<protein>
    <recommendedName>
        <fullName evidence="2 7">Aminomethyltransferase</fullName>
        <ecNumber evidence="2 7">2.1.2.10</ecNumber>
    </recommendedName>
    <alternativeName>
        <fullName evidence="5 7">Glycine cleavage system T protein</fullName>
    </alternativeName>
</protein>
<dbReference type="InterPro" id="IPR006223">
    <property type="entry name" value="GcvT"/>
</dbReference>
<feature type="domain" description="Aminomethyltransferase C-terminal" evidence="10">
    <location>
        <begin position="294"/>
        <end position="365"/>
    </location>
</feature>
<dbReference type="PANTHER" id="PTHR43757:SF2">
    <property type="entry name" value="AMINOMETHYLTRANSFERASE, MITOCHONDRIAL"/>
    <property type="match status" value="1"/>
</dbReference>
<dbReference type="FunFam" id="3.30.70.1400:FF:000001">
    <property type="entry name" value="Aminomethyltransferase"/>
    <property type="match status" value="1"/>
</dbReference>
<evidence type="ECO:0000256" key="1">
    <source>
        <dbReference type="ARBA" id="ARBA00008609"/>
    </source>
</evidence>
<dbReference type="Gene3D" id="3.30.1360.120">
    <property type="entry name" value="Probable tRNA modification gtpase trme, domain 1"/>
    <property type="match status" value="1"/>
</dbReference>
<dbReference type="RefSeq" id="WP_153863194.1">
    <property type="nucleotide sequence ID" value="NZ_WJQS01000002.1"/>
</dbReference>
<keyword evidence="12" id="KW-1185">Reference proteome</keyword>
<dbReference type="SUPFAM" id="SSF101790">
    <property type="entry name" value="Aminomethyltransferase beta-barrel domain"/>
    <property type="match status" value="1"/>
</dbReference>
<evidence type="ECO:0000259" key="9">
    <source>
        <dbReference type="Pfam" id="PF01571"/>
    </source>
</evidence>
<dbReference type="InterPro" id="IPR029043">
    <property type="entry name" value="GcvT/YgfZ_C"/>
</dbReference>
<evidence type="ECO:0000256" key="4">
    <source>
        <dbReference type="ARBA" id="ARBA00022679"/>
    </source>
</evidence>